<reference evidence="3 5" key="3">
    <citation type="submission" date="2017-11" db="EMBL/GenBank/DDBJ databases">
        <title>De-novo sequencing of pomegranate (Punica granatum L.) genome.</title>
        <authorList>
            <person name="Akparov Z."/>
            <person name="Amiraslanov A."/>
            <person name="Hajiyeva S."/>
            <person name="Abbasov M."/>
            <person name="Kaur K."/>
            <person name="Hamwieh A."/>
            <person name="Solovyev V."/>
            <person name="Salamov A."/>
            <person name="Braich B."/>
            <person name="Kosarev P."/>
            <person name="Mahmoud A."/>
            <person name="Hajiyev E."/>
            <person name="Babayeva S."/>
            <person name="Izzatullayeva V."/>
            <person name="Mammadov A."/>
            <person name="Mammadov A."/>
            <person name="Sharifova S."/>
            <person name="Ojaghi J."/>
            <person name="Eynullazada K."/>
            <person name="Bayramov B."/>
            <person name="Abdulazimova A."/>
            <person name="Shahmuradov I."/>
        </authorList>
    </citation>
    <scope>NUCLEOTIDE SEQUENCE [LARGE SCALE GENOMIC DNA]</scope>
    <source>
        <strain evidence="3">AG2017</strain>
        <strain evidence="5">cv. AG2017</strain>
        <tissue evidence="3">Leaf</tissue>
    </source>
</reference>
<dbReference type="EMBL" id="MTKT01000553">
    <property type="protein sequence ID" value="OWM90113.1"/>
    <property type="molecule type" value="Genomic_DNA"/>
</dbReference>
<evidence type="ECO:0000256" key="1">
    <source>
        <dbReference type="SAM" id="MobiDB-lite"/>
    </source>
</evidence>
<evidence type="ECO:0000313" key="3">
    <source>
        <dbReference type="EMBL" id="PKI66852.1"/>
    </source>
</evidence>
<proteinExistence type="predicted"/>
<sequence length="69" mass="7398">MSKPHPGLTIPMAGLTLGSRTQPRSSQALGSSNMAGGLERLRALVRALSCHAKATEPQFNKARAHDFRD</sequence>
<evidence type="ECO:0000313" key="2">
    <source>
        <dbReference type="EMBL" id="OWM90113.1"/>
    </source>
</evidence>
<evidence type="ECO:0000313" key="4">
    <source>
        <dbReference type="Proteomes" id="UP000197138"/>
    </source>
</evidence>
<dbReference type="AlphaFoldDB" id="A0A218XYM0"/>
<accession>A0A218XYM0</accession>
<dbReference type="EMBL" id="PGOL01000656">
    <property type="protein sequence ID" value="PKI66852.1"/>
    <property type="molecule type" value="Genomic_DNA"/>
</dbReference>
<gene>
    <name evidence="2" type="ORF">CDL15_Pgr006434</name>
    <name evidence="3" type="ORF">CRG98_012718</name>
</gene>
<reference evidence="4" key="1">
    <citation type="journal article" date="2017" name="Plant J.">
        <title>The pomegranate (Punica granatum L.) genome and the genomics of punicalagin biosynthesis.</title>
        <authorList>
            <person name="Qin G."/>
            <person name="Xu C."/>
            <person name="Ming R."/>
            <person name="Tang H."/>
            <person name="Guyot R."/>
            <person name="Kramer E.M."/>
            <person name="Hu Y."/>
            <person name="Yi X."/>
            <person name="Qi Y."/>
            <person name="Xu X."/>
            <person name="Gao Z."/>
            <person name="Pan H."/>
            <person name="Jian J."/>
            <person name="Tian Y."/>
            <person name="Yue Z."/>
            <person name="Xu Y."/>
        </authorList>
    </citation>
    <scope>NUCLEOTIDE SEQUENCE [LARGE SCALE GENOMIC DNA]</scope>
    <source>
        <strain evidence="4">cv. Dabenzi</strain>
    </source>
</reference>
<protein>
    <submittedName>
        <fullName evidence="2">Uncharacterized protein</fullName>
    </submittedName>
</protein>
<name>A0A218XYM0_PUNGR</name>
<feature type="region of interest" description="Disordered" evidence="1">
    <location>
        <begin position="1"/>
        <end position="33"/>
    </location>
</feature>
<feature type="compositionally biased region" description="Polar residues" evidence="1">
    <location>
        <begin position="18"/>
        <end position="33"/>
    </location>
</feature>
<comment type="caution">
    <text evidence="2">The sequence shown here is derived from an EMBL/GenBank/DDBJ whole genome shotgun (WGS) entry which is preliminary data.</text>
</comment>
<organism evidence="2 4">
    <name type="scientific">Punica granatum</name>
    <name type="common">Pomegranate</name>
    <dbReference type="NCBI Taxonomy" id="22663"/>
    <lineage>
        <taxon>Eukaryota</taxon>
        <taxon>Viridiplantae</taxon>
        <taxon>Streptophyta</taxon>
        <taxon>Embryophyta</taxon>
        <taxon>Tracheophyta</taxon>
        <taxon>Spermatophyta</taxon>
        <taxon>Magnoliopsida</taxon>
        <taxon>eudicotyledons</taxon>
        <taxon>Gunneridae</taxon>
        <taxon>Pentapetalae</taxon>
        <taxon>rosids</taxon>
        <taxon>malvids</taxon>
        <taxon>Myrtales</taxon>
        <taxon>Lythraceae</taxon>
        <taxon>Punica</taxon>
    </lineage>
</organism>
<reference evidence="2" key="2">
    <citation type="submission" date="2017-06" db="EMBL/GenBank/DDBJ databases">
        <title>The pomegranate genome and the genomics of punicalagin biosynthesis.</title>
        <authorList>
            <person name="Xu C."/>
        </authorList>
    </citation>
    <scope>NUCLEOTIDE SEQUENCE [LARGE SCALE GENOMIC DNA]</scope>
    <source>
        <tissue evidence="2">Fresh leaf</tissue>
    </source>
</reference>
<dbReference type="Proteomes" id="UP000197138">
    <property type="component" value="Unassembled WGS sequence"/>
</dbReference>
<dbReference type="Proteomes" id="UP000233551">
    <property type="component" value="Unassembled WGS sequence"/>
</dbReference>
<keyword evidence="5" id="KW-1185">Reference proteome</keyword>
<evidence type="ECO:0000313" key="5">
    <source>
        <dbReference type="Proteomes" id="UP000233551"/>
    </source>
</evidence>